<organism evidence="4 5">
    <name type="scientific">Legionella londiniensis</name>
    <dbReference type="NCBI Taxonomy" id="45068"/>
    <lineage>
        <taxon>Bacteria</taxon>
        <taxon>Pseudomonadati</taxon>
        <taxon>Pseudomonadota</taxon>
        <taxon>Gammaproteobacteria</taxon>
        <taxon>Legionellales</taxon>
        <taxon>Legionellaceae</taxon>
        <taxon>Legionella</taxon>
    </lineage>
</organism>
<dbReference type="SMART" id="SM00587">
    <property type="entry name" value="CHK"/>
    <property type="match status" value="1"/>
</dbReference>
<evidence type="ECO:0000313" key="5">
    <source>
        <dbReference type="Proteomes" id="UP000054997"/>
    </source>
</evidence>
<dbReference type="Gene3D" id="3.90.1200.10">
    <property type="match status" value="1"/>
</dbReference>
<sequence>MHTRQRALNKWLNDILNSTSFSLTPLAGDASFRQYFRLHHGECQYVVMDAPPDKEPISPFIHIADILAQAGIHTPHIFALDEVQGFVLMEDLGDLSFLKSLTSHNSDKLYRLALATLVKIQACPIPHDLLRFNQPSILKELALFSNWFLQQYLGLDLNSKEIRLIQKTVHWLAEEIQTQPQVFVHRDYHSRNIMVMSEPANPLLGVIDFQDAICGPITYDLVSLLKDCYIQLPKPQVSAFVEDFYQCISSQLKLKWTLAEFSRAFDLCGLQRHLKVLGIFSRLHIRDNKPAYLKDLPLTFHYVLDCLRRYPELRDFYFFMQNRVHEAFMETNA</sequence>
<accession>A0A0W0VII5</accession>
<dbReference type="OrthoDB" id="9809275at2"/>
<dbReference type="SUPFAM" id="SSF56112">
    <property type="entry name" value="Protein kinase-like (PK-like)"/>
    <property type="match status" value="1"/>
</dbReference>
<dbReference type="GO" id="GO:0005524">
    <property type="term" value="F:ATP binding"/>
    <property type="evidence" value="ECO:0007669"/>
    <property type="project" value="UniProtKB-KW"/>
</dbReference>
<dbReference type="Proteomes" id="UP000054997">
    <property type="component" value="Unassembled WGS sequence"/>
</dbReference>
<dbReference type="PANTHER" id="PTHR33540">
    <property type="entry name" value="TRNA THREONYLCARBAMOYLADENOSINE BIOSYNTHESIS PROTEIN TSAE"/>
    <property type="match status" value="1"/>
</dbReference>
<keyword evidence="5" id="KW-1185">Reference proteome</keyword>
<keyword evidence="2" id="KW-0067">ATP-binding</keyword>
<dbReference type="EMBL" id="LNYK01000033">
    <property type="protein sequence ID" value="KTD19940.1"/>
    <property type="molecule type" value="Genomic_DNA"/>
</dbReference>
<dbReference type="Pfam" id="PF01636">
    <property type="entry name" value="APH"/>
    <property type="match status" value="1"/>
</dbReference>
<dbReference type="InterPro" id="IPR011009">
    <property type="entry name" value="Kinase-like_dom_sf"/>
</dbReference>
<dbReference type="InterPro" id="IPR002575">
    <property type="entry name" value="Aminoglycoside_PTrfase"/>
</dbReference>
<dbReference type="PATRIC" id="fig|45068.5.peg.2297"/>
<proteinExistence type="predicted"/>
<dbReference type="STRING" id="45068.Llon_2112"/>
<reference evidence="4 5" key="1">
    <citation type="submission" date="2015-11" db="EMBL/GenBank/DDBJ databases">
        <title>Genomic analysis of 38 Legionella species identifies large and diverse effector repertoires.</title>
        <authorList>
            <person name="Burstein D."/>
            <person name="Amaro F."/>
            <person name="Zusman T."/>
            <person name="Lifshitz Z."/>
            <person name="Cohen O."/>
            <person name="Gilbert J.A."/>
            <person name="Pupko T."/>
            <person name="Shuman H.A."/>
            <person name="Segal G."/>
        </authorList>
    </citation>
    <scope>NUCLEOTIDE SEQUENCE [LARGE SCALE GENOMIC DNA]</scope>
    <source>
        <strain evidence="4 5">ATCC 49505</strain>
    </source>
</reference>
<evidence type="ECO:0000256" key="1">
    <source>
        <dbReference type="ARBA" id="ARBA00022741"/>
    </source>
</evidence>
<comment type="caution">
    <text evidence="4">The sequence shown here is derived from an EMBL/GenBank/DDBJ whole genome shotgun (WGS) entry which is preliminary data.</text>
</comment>
<evidence type="ECO:0000313" key="4">
    <source>
        <dbReference type="EMBL" id="KTD19940.1"/>
    </source>
</evidence>
<dbReference type="AlphaFoldDB" id="A0A0W0VII5"/>
<dbReference type="RefSeq" id="WP_058530062.1">
    <property type="nucleotide sequence ID" value="NZ_CAAAHZ010000011.1"/>
</dbReference>
<keyword evidence="1" id="KW-0547">Nucleotide-binding</keyword>
<gene>
    <name evidence="4" type="ORF">Llon_2112</name>
</gene>
<name>A0A0W0VII5_9GAMM</name>
<protein>
    <submittedName>
        <fullName evidence="4">Putative phosphotransferase</fullName>
    </submittedName>
</protein>
<evidence type="ECO:0000259" key="3">
    <source>
        <dbReference type="SMART" id="SM00587"/>
    </source>
</evidence>
<keyword evidence="4" id="KW-0808">Transferase</keyword>
<dbReference type="InterPro" id="IPR015897">
    <property type="entry name" value="CHK_kinase-like"/>
</dbReference>
<dbReference type="PANTHER" id="PTHR33540:SF1">
    <property type="entry name" value="N-ACETYLMURAMATE_N-ACETYLGLUCOSAMINE KINASE"/>
    <property type="match status" value="1"/>
</dbReference>
<dbReference type="GO" id="GO:0016740">
    <property type="term" value="F:transferase activity"/>
    <property type="evidence" value="ECO:0007669"/>
    <property type="project" value="UniProtKB-KW"/>
</dbReference>
<feature type="domain" description="CHK kinase-like" evidence="3">
    <location>
        <begin position="87"/>
        <end position="254"/>
    </location>
</feature>
<evidence type="ECO:0000256" key="2">
    <source>
        <dbReference type="ARBA" id="ARBA00022840"/>
    </source>
</evidence>
<dbReference type="Gene3D" id="3.30.200.20">
    <property type="entry name" value="Phosphorylase Kinase, domain 1"/>
    <property type="match status" value="1"/>
</dbReference>